<feature type="transmembrane region" description="Helical" evidence="14">
    <location>
        <begin position="167"/>
        <end position="190"/>
    </location>
</feature>
<gene>
    <name evidence="17" type="ORF">SAMN02745973_01427</name>
</gene>
<feature type="transmembrane region" description="Helical" evidence="14">
    <location>
        <begin position="7"/>
        <end position="29"/>
    </location>
</feature>
<dbReference type="GO" id="GO:0005524">
    <property type="term" value="F:ATP binding"/>
    <property type="evidence" value="ECO:0007669"/>
    <property type="project" value="UniProtKB-KW"/>
</dbReference>
<dbReference type="FunFam" id="3.30.450.20:FF:000018">
    <property type="entry name" value="Sensor histidine kinase DcuS"/>
    <property type="match status" value="1"/>
</dbReference>
<dbReference type="NCBIfam" id="TIGR00229">
    <property type="entry name" value="sensory_box"/>
    <property type="match status" value="1"/>
</dbReference>
<proteinExistence type="predicted"/>
<keyword evidence="10" id="KW-0067">ATP-binding</keyword>
<feature type="domain" description="Histidine kinase" evidence="15">
    <location>
        <begin position="331"/>
        <end position="526"/>
    </location>
</feature>
<keyword evidence="5" id="KW-0597">Phosphoprotein</keyword>
<keyword evidence="7 14" id="KW-0812">Transmembrane</keyword>
<keyword evidence="6" id="KW-0808">Transferase</keyword>
<dbReference type="InterPro" id="IPR016120">
    <property type="entry name" value="Sig_transdc_His_kin_SpoOB"/>
</dbReference>
<dbReference type="InterPro" id="IPR039506">
    <property type="entry name" value="SPOB_a"/>
</dbReference>
<organism evidence="17 18">
    <name type="scientific">Garciella nitratireducens DSM 15102</name>
    <dbReference type="NCBI Taxonomy" id="1121911"/>
    <lineage>
        <taxon>Bacteria</taxon>
        <taxon>Bacillati</taxon>
        <taxon>Bacillota</taxon>
        <taxon>Clostridia</taxon>
        <taxon>Eubacteriales</taxon>
        <taxon>Eubacteriaceae</taxon>
        <taxon>Garciella</taxon>
    </lineage>
</organism>
<keyword evidence="18" id="KW-1185">Reference proteome</keyword>
<dbReference type="Gene3D" id="3.30.565.10">
    <property type="entry name" value="Histidine kinase-like ATPase, C-terminal domain"/>
    <property type="match status" value="1"/>
</dbReference>
<keyword evidence="12" id="KW-0902">Two-component regulatory system</keyword>
<evidence type="ECO:0000313" key="18">
    <source>
        <dbReference type="Proteomes" id="UP000196365"/>
    </source>
</evidence>
<dbReference type="EC" id="2.7.13.3" evidence="3"/>
<evidence type="ECO:0000313" key="17">
    <source>
        <dbReference type="EMBL" id="SJZ69812.1"/>
    </source>
</evidence>
<dbReference type="InterPro" id="IPR005467">
    <property type="entry name" value="His_kinase_dom"/>
</dbReference>
<dbReference type="SMART" id="SM00387">
    <property type="entry name" value="HATPase_c"/>
    <property type="match status" value="1"/>
</dbReference>
<keyword evidence="13 14" id="KW-0472">Membrane</keyword>
<protein>
    <recommendedName>
        <fullName evidence="3">histidine kinase</fullName>
        <ecNumber evidence="3">2.7.13.3</ecNumber>
    </recommendedName>
</protein>
<dbReference type="InterPro" id="IPR033463">
    <property type="entry name" value="sCache_3"/>
</dbReference>
<dbReference type="Gene3D" id="3.30.450.20">
    <property type="entry name" value="PAS domain"/>
    <property type="match status" value="2"/>
</dbReference>
<evidence type="ECO:0000256" key="12">
    <source>
        <dbReference type="ARBA" id="ARBA00023012"/>
    </source>
</evidence>
<dbReference type="InterPro" id="IPR013767">
    <property type="entry name" value="PAS_fold"/>
</dbReference>
<dbReference type="PROSITE" id="PS50109">
    <property type="entry name" value="HIS_KIN"/>
    <property type="match status" value="1"/>
</dbReference>
<comment type="catalytic activity">
    <reaction evidence="1">
        <text>ATP + protein L-histidine = ADP + protein N-phospho-L-histidine.</text>
        <dbReference type="EC" id="2.7.13.3"/>
    </reaction>
</comment>
<dbReference type="PRINTS" id="PR00344">
    <property type="entry name" value="BCTRLSENSOR"/>
</dbReference>
<evidence type="ECO:0000256" key="3">
    <source>
        <dbReference type="ARBA" id="ARBA00012438"/>
    </source>
</evidence>
<evidence type="ECO:0000256" key="6">
    <source>
        <dbReference type="ARBA" id="ARBA00022679"/>
    </source>
</evidence>
<evidence type="ECO:0000256" key="10">
    <source>
        <dbReference type="ARBA" id="ARBA00022840"/>
    </source>
</evidence>
<dbReference type="EMBL" id="FUWV01000008">
    <property type="protein sequence ID" value="SJZ69812.1"/>
    <property type="molecule type" value="Genomic_DNA"/>
</dbReference>
<dbReference type="SUPFAM" id="SSF55874">
    <property type="entry name" value="ATPase domain of HSP90 chaperone/DNA topoisomerase II/histidine kinase"/>
    <property type="match status" value="1"/>
</dbReference>
<evidence type="ECO:0000256" key="5">
    <source>
        <dbReference type="ARBA" id="ARBA00022553"/>
    </source>
</evidence>
<keyword evidence="9 17" id="KW-0418">Kinase</keyword>
<dbReference type="SUPFAM" id="SSF55785">
    <property type="entry name" value="PYP-like sensor domain (PAS domain)"/>
    <property type="match status" value="1"/>
</dbReference>
<dbReference type="InterPro" id="IPR003594">
    <property type="entry name" value="HATPase_dom"/>
</dbReference>
<evidence type="ECO:0000256" key="11">
    <source>
        <dbReference type="ARBA" id="ARBA00022989"/>
    </source>
</evidence>
<evidence type="ECO:0000259" key="16">
    <source>
        <dbReference type="PROSITE" id="PS50112"/>
    </source>
</evidence>
<evidence type="ECO:0000256" key="7">
    <source>
        <dbReference type="ARBA" id="ARBA00022692"/>
    </source>
</evidence>
<evidence type="ECO:0000256" key="8">
    <source>
        <dbReference type="ARBA" id="ARBA00022741"/>
    </source>
</evidence>
<dbReference type="SUPFAM" id="SSF55890">
    <property type="entry name" value="Sporulation response regulatory protein Spo0B"/>
    <property type="match status" value="1"/>
</dbReference>
<dbReference type="GO" id="GO:0000155">
    <property type="term" value="F:phosphorelay sensor kinase activity"/>
    <property type="evidence" value="ECO:0007669"/>
    <property type="project" value="InterPro"/>
</dbReference>
<evidence type="ECO:0000256" key="9">
    <source>
        <dbReference type="ARBA" id="ARBA00022777"/>
    </source>
</evidence>
<dbReference type="Gene3D" id="1.10.287.130">
    <property type="match status" value="1"/>
</dbReference>
<dbReference type="NCBIfam" id="NF008298">
    <property type="entry name" value="PRK11086.1"/>
    <property type="match status" value="1"/>
</dbReference>
<dbReference type="Pfam" id="PF02518">
    <property type="entry name" value="HATPase_c"/>
    <property type="match status" value="1"/>
</dbReference>
<keyword evidence="11 14" id="KW-1133">Transmembrane helix</keyword>
<evidence type="ECO:0000256" key="13">
    <source>
        <dbReference type="ARBA" id="ARBA00023136"/>
    </source>
</evidence>
<keyword evidence="4" id="KW-1003">Cell membrane</keyword>
<reference evidence="17 18" key="1">
    <citation type="submission" date="2017-02" db="EMBL/GenBank/DDBJ databases">
        <authorList>
            <person name="Peterson S.W."/>
        </authorList>
    </citation>
    <scope>NUCLEOTIDE SEQUENCE [LARGE SCALE GENOMIC DNA]</scope>
    <source>
        <strain evidence="17 18">DSM 15102</strain>
    </source>
</reference>
<dbReference type="PANTHER" id="PTHR43547:SF10">
    <property type="entry name" value="SENSOR HISTIDINE KINASE DCUS"/>
    <property type="match status" value="1"/>
</dbReference>
<feature type="domain" description="PAS" evidence="16">
    <location>
        <begin position="213"/>
        <end position="259"/>
    </location>
</feature>
<dbReference type="AlphaFoldDB" id="A0A1T4MS44"/>
<dbReference type="CDD" id="cd00130">
    <property type="entry name" value="PAS"/>
    <property type="match status" value="1"/>
</dbReference>
<dbReference type="RefSeq" id="WP_087678857.1">
    <property type="nucleotide sequence ID" value="NZ_FUWV01000008.1"/>
</dbReference>
<dbReference type="Proteomes" id="UP000196365">
    <property type="component" value="Unassembled WGS sequence"/>
</dbReference>
<dbReference type="GO" id="GO:0006355">
    <property type="term" value="P:regulation of DNA-templated transcription"/>
    <property type="evidence" value="ECO:0007669"/>
    <property type="project" value="InterPro"/>
</dbReference>
<dbReference type="GO" id="GO:0005886">
    <property type="term" value="C:plasma membrane"/>
    <property type="evidence" value="ECO:0007669"/>
    <property type="project" value="UniProtKB-SubCell"/>
</dbReference>
<sequence length="527" mass="59182">MKLSTRIIFLVMCVILLSLSVVSILIGYWNVNNIHEEEEYRIMDIANIIANMEDIRTSLTHKDSEGEIQKIVEKIITSTKYIEVVVIADMEGIRYGHPSFEKVGKKFVGGDEKRVVQRGESYISEATGTLGRELRAFVPIYNFENQQIGFVMVGTFTESIKIAKNQALITVILSSFIGLFIGVLGAFLLASNIKKILLGLEPEEISKLYIEKKSMLDAIHEGIISIDEYGKITLINDSAIKMLKIEDKEVNGKDVMEIIPTSHLPEVLKSGVAEYNQEQNINGIIVVTNRVPMINNGKIIGAIASFRDKTQLIQLAEEITGVKQIVEALRANTHEFRNRLHVILGLLQLREYDTAKEYITKESEKQQQIVNVIIKKIKNPTIAALILGKINRAKELGVHIIIAEKSQLTDCSQYINNHVLVIIIGNLIENAMDAISQSSKQEKLINLFIYEDTKELIIEVEDNGIGIAKENLPLIFNRSFTLKKDQGRGIGLSLVKNAVESLNGIIEVQSEVNEYTRFHISIPKEEV</sequence>
<dbReference type="SMART" id="SM00091">
    <property type="entry name" value="PAS"/>
    <property type="match status" value="1"/>
</dbReference>
<evidence type="ECO:0000256" key="14">
    <source>
        <dbReference type="SAM" id="Phobius"/>
    </source>
</evidence>
<dbReference type="Pfam" id="PF00989">
    <property type="entry name" value="PAS"/>
    <property type="match status" value="1"/>
</dbReference>
<dbReference type="Pfam" id="PF14689">
    <property type="entry name" value="SPOB_a"/>
    <property type="match status" value="1"/>
</dbReference>
<dbReference type="OrthoDB" id="9156435at2"/>
<evidence type="ECO:0000256" key="1">
    <source>
        <dbReference type="ARBA" id="ARBA00000085"/>
    </source>
</evidence>
<dbReference type="Pfam" id="PF17203">
    <property type="entry name" value="sCache_3_2"/>
    <property type="match status" value="1"/>
</dbReference>
<dbReference type="PANTHER" id="PTHR43547">
    <property type="entry name" value="TWO-COMPONENT HISTIDINE KINASE"/>
    <property type="match status" value="1"/>
</dbReference>
<dbReference type="InterPro" id="IPR000014">
    <property type="entry name" value="PAS"/>
</dbReference>
<dbReference type="SUPFAM" id="SSF103190">
    <property type="entry name" value="Sensory domain-like"/>
    <property type="match status" value="1"/>
</dbReference>
<dbReference type="InterPro" id="IPR035965">
    <property type="entry name" value="PAS-like_dom_sf"/>
</dbReference>
<evidence type="ECO:0000259" key="15">
    <source>
        <dbReference type="PROSITE" id="PS50109"/>
    </source>
</evidence>
<name>A0A1T4MS44_9FIRM</name>
<dbReference type="InterPro" id="IPR029151">
    <property type="entry name" value="Sensor-like_sf"/>
</dbReference>
<keyword evidence="8" id="KW-0547">Nucleotide-binding</keyword>
<accession>A0A1T4MS44</accession>
<comment type="subcellular location">
    <subcellularLocation>
        <location evidence="2">Cell membrane</location>
        <topology evidence="2">Multi-pass membrane protein</topology>
    </subcellularLocation>
</comment>
<dbReference type="PROSITE" id="PS50112">
    <property type="entry name" value="PAS"/>
    <property type="match status" value="1"/>
</dbReference>
<evidence type="ECO:0000256" key="4">
    <source>
        <dbReference type="ARBA" id="ARBA00022475"/>
    </source>
</evidence>
<dbReference type="InterPro" id="IPR036890">
    <property type="entry name" value="HATPase_C_sf"/>
</dbReference>
<evidence type="ECO:0000256" key="2">
    <source>
        <dbReference type="ARBA" id="ARBA00004651"/>
    </source>
</evidence>
<dbReference type="InterPro" id="IPR004358">
    <property type="entry name" value="Sig_transdc_His_kin-like_C"/>
</dbReference>